<dbReference type="RefSeq" id="WP_074591901.1">
    <property type="nucleotide sequence ID" value="NZ_FNBS01000002.1"/>
</dbReference>
<dbReference type="PROSITE" id="PS51257">
    <property type="entry name" value="PROKAR_LIPOPROTEIN"/>
    <property type="match status" value="1"/>
</dbReference>
<evidence type="ECO:0000313" key="1">
    <source>
        <dbReference type="EMBL" id="SDF02080.1"/>
    </source>
</evidence>
<evidence type="ECO:0000313" key="2">
    <source>
        <dbReference type="Proteomes" id="UP000183404"/>
    </source>
</evidence>
<reference evidence="1 2" key="1">
    <citation type="submission" date="2016-10" db="EMBL/GenBank/DDBJ databases">
        <authorList>
            <person name="de Groot N.N."/>
        </authorList>
    </citation>
    <scope>NUCLEOTIDE SEQUENCE [LARGE SCALE GENOMIC DNA]</scope>
    <source>
        <strain evidence="1 2">DSM 569</strain>
    </source>
</reference>
<gene>
    <name evidence="1" type="ORF">SAMN04244560_00115</name>
</gene>
<accession>A0A1G7HNP2</accession>
<proteinExistence type="predicted"/>
<sequence>MKKYVIYALIIVLTLSLIGCGQTRKVEPQKLQEIKEVKGSEVTVGNQKVNLNDTIIAVGNTSDIKKGNKAYIVTAGDKKYLVVYTGHKETKEKDGTEIIDVVKEASNDGITLSNDKFYSVTSNTTEQTIENLKSIKKYNPNDFKAGDVVRILVKDNKIIAIVRY</sequence>
<organism evidence="1 2">
    <name type="scientific">Thermoanaerobacter thermohydrosulfuricus</name>
    <name type="common">Clostridium thermohydrosulfuricum</name>
    <dbReference type="NCBI Taxonomy" id="1516"/>
    <lineage>
        <taxon>Bacteria</taxon>
        <taxon>Bacillati</taxon>
        <taxon>Bacillota</taxon>
        <taxon>Clostridia</taxon>
        <taxon>Thermoanaerobacterales</taxon>
        <taxon>Thermoanaerobacteraceae</taxon>
        <taxon>Thermoanaerobacter</taxon>
    </lineage>
</organism>
<evidence type="ECO:0008006" key="3">
    <source>
        <dbReference type="Google" id="ProtNLM"/>
    </source>
</evidence>
<dbReference type="AlphaFoldDB" id="A0A1G7HNP2"/>
<name>A0A1G7HNP2_THETY</name>
<protein>
    <recommendedName>
        <fullName evidence="3">Lipoprotein</fullName>
    </recommendedName>
</protein>
<dbReference type="EMBL" id="FNBS01000002">
    <property type="protein sequence ID" value="SDF02080.1"/>
    <property type="molecule type" value="Genomic_DNA"/>
</dbReference>
<dbReference type="Proteomes" id="UP000183404">
    <property type="component" value="Unassembled WGS sequence"/>
</dbReference>